<reference evidence="3 4" key="1">
    <citation type="submission" date="2016-10" db="EMBL/GenBank/DDBJ databases">
        <authorList>
            <person name="de Groot N.N."/>
        </authorList>
    </citation>
    <scope>NUCLEOTIDE SEQUENCE [LARGE SCALE GENOMIC DNA]</scope>
    <source>
        <strain evidence="3 4">DSM 26130</strain>
    </source>
</reference>
<dbReference type="InterPro" id="IPR025235">
    <property type="entry name" value="DUF4178"/>
</dbReference>
<keyword evidence="1" id="KW-0812">Transmembrane</keyword>
<accession>A0A1I2A7E4</accession>
<dbReference type="OrthoDB" id="713199at2"/>
<keyword evidence="1" id="KW-1133">Transmembrane helix</keyword>
<dbReference type="STRING" id="662367.SAMN05216167_11392"/>
<organism evidence="3 4">
    <name type="scientific">Spirosoma endophyticum</name>
    <dbReference type="NCBI Taxonomy" id="662367"/>
    <lineage>
        <taxon>Bacteria</taxon>
        <taxon>Pseudomonadati</taxon>
        <taxon>Bacteroidota</taxon>
        <taxon>Cytophagia</taxon>
        <taxon>Cytophagales</taxon>
        <taxon>Cytophagaceae</taxon>
        <taxon>Spirosoma</taxon>
    </lineage>
</organism>
<dbReference type="Proteomes" id="UP000198598">
    <property type="component" value="Unassembled WGS sequence"/>
</dbReference>
<dbReference type="Pfam" id="PF13785">
    <property type="entry name" value="DUF4178"/>
    <property type="match status" value="1"/>
</dbReference>
<sequence>MIDMATFGQTSPSATLPCPKCQTTITYYDVSGSLYYVCPNCYTFFKYENGEPPEILTDFPNTNPSLVFPIGTEGYLNNQFVRVVGFIHKQEAGTSYNWTEHMLLQQDGRYVQLAEYQGHWMVIEPTERIYRQFSPGSNYIDADGKSYKLFNRYKADILNAAGEFDWNILDDKTLSVSEYINPPYMLISEEDDKRSDWYEAHYISQVDLAKAFAIDKQSLPASYGVGAIEPADPEDRWGAAFAFTGMMLVAVIVAQVILNIVKPSKQLLNESFRTEVDSAGAVKPVITSSFDVAGSAALNFDLSATLANAWIELPITLVNEQSGRVYEFTKTLEYYHGVESGESWSEGSSTDNAVLSRIPSGRYHLNIYPAIEGVRLIPFRVIVEQNTTLTSNLVGILVLLAIFPAYLFWSRQSFETRRWSNSDFADKEE</sequence>
<evidence type="ECO:0000256" key="1">
    <source>
        <dbReference type="SAM" id="Phobius"/>
    </source>
</evidence>
<keyword evidence="4" id="KW-1185">Reference proteome</keyword>
<proteinExistence type="predicted"/>
<evidence type="ECO:0000313" key="3">
    <source>
        <dbReference type="EMBL" id="SFE39488.1"/>
    </source>
</evidence>
<gene>
    <name evidence="3" type="ORF">SAMN05216167_11392</name>
</gene>
<dbReference type="AlphaFoldDB" id="A0A1I2A7E4"/>
<feature type="domain" description="DUF4178" evidence="2">
    <location>
        <begin position="74"/>
        <end position="204"/>
    </location>
</feature>
<evidence type="ECO:0000313" key="4">
    <source>
        <dbReference type="Proteomes" id="UP000198598"/>
    </source>
</evidence>
<dbReference type="EMBL" id="FOLQ01000013">
    <property type="protein sequence ID" value="SFE39488.1"/>
    <property type="molecule type" value="Genomic_DNA"/>
</dbReference>
<feature type="transmembrane region" description="Helical" evidence="1">
    <location>
        <begin position="237"/>
        <end position="261"/>
    </location>
</feature>
<feature type="transmembrane region" description="Helical" evidence="1">
    <location>
        <begin position="389"/>
        <end position="409"/>
    </location>
</feature>
<name>A0A1I2A7E4_9BACT</name>
<keyword evidence="1" id="KW-0472">Membrane</keyword>
<evidence type="ECO:0000259" key="2">
    <source>
        <dbReference type="Pfam" id="PF13785"/>
    </source>
</evidence>
<protein>
    <recommendedName>
        <fullName evidence="2">DUF4178 domain-containing protein</fullName>
    </recommendedName>
</protein>